<dbReference type="RefSeq" id="WP_235158622.1">
    <property type="nucleotide sequence ID" value="NZ_JAKFFV010000003.1"/>
</dbReference>
<keyword evidence="2" id="KW-0328">Glycosyltransferase</keyword>
<organism evidence="2 3">
    <name type="scientific">Dyadobacter chenhuakuii</name>
    <dbReference type="NCBI Taxonomy" id="2909339"/>
    <lineage>
        <taxon>Bacteria</taxon>
        <taxon>Pseudomonadati</taxon>
        <taxon>Bacteroidota</taxon>
        <taxon>Cytophagia</taxon>
        <taxon>Cytophagales</taxon>
        <taxon>Spirosomataceae</taxon>
        <taxon>Dyadobacter</taxon>
    </lineage>
</organism>
<proteinExistence type="predicted"/>
<dbReference type="EMBL" id="JAKFFV010000003">
    <property type="protein sequence ID" value="MCF2497723.1"/>
    <property type="molecule type" value="Genomic_DNA"/>
</dbReference>
<evidence type="ECO:0000313" key="2">
    <source>
        <dbReference type="EMBL" id="MCF2497723.1"/>
    </source>
</evidence>
<dbReference type="Pfam" id="PF00535">
    <property type="entry name" value="Glycos_transf_2"/>
    <property type="match status" value="1"/>
</dbReference>
<evidence type="ECO:0000313" key="3">
    <source>
        <dbReference type="Proteomes" id="UP001139411"/>
    </source>
</evidence>
<dbReference type="EC" id="2.4.-.-" evidence="2"/>
<dbReference type="GO" id="GO:0016758">
    <property type="term" value="F:hexosyltransferase activity"/>
    <property type="evidence" value="ECO:0007669"/>
    <property type="project" value="UniProtKB-ARBA"/>
</dbReference>
<sequence>MHMTLNSPPHRGSTSPLVSIALCVYNGEKFLKEQLDTLVNQRYPNVEIIAVDDCSSDASRAILKDYQQRYPYLKVYENEVNLGYVKNFEKAITLCKGEFIALSDQDDTWNLDKIQIMLDNIGTHKLVYHDSRFMEDGGKLLDLKMSSIINLYSGDQPEVFYFFNCVSGHSLFFKRELVADILPFDADHFHDHWIAYVAVNLGTIQYVDIPLVNYRQHPKTSTDILNKRKKIRKKYHENRDIKKLRRDLKWIKYCATFKKNRNPEFLNRLVELFERRLDTWISFGYARLIGRHFDILYYIQKYRKASKRAFVYRQIWGLKAKLFWARYFSFFGKEDEDPAST</sequence>
<name>A0A9X1TSW1_9BACT</name>
<dbReference type="Proteomes" id="UP001139411">
    <property type="component" value="Unassembled WGS sequence"/>
</dbReference>
<reference evidence="2" key="1">
    <citation type="submission" date="2022-01" db="EMBL/GenBank/DDBJ databases">
        <title>Novel species in genus Dyadobacter.</title>
        <authorList>
            <person name="Ma C."/>
        </authorList>
    </citation>
    <scope>NUCLEOTIDE SEQUENCE</scope>
    <source>
        <strain evidence="2">CY357</strain>
    </source>
</reference>
<feature type="domain" description="Glycosyltransferase 2-like" evidence="1">
    <location>
        <begin position="19"/>
        <end position="180"/>
    </location>
</feature>
<dbReference type="SUPFAM" id="SSF53448">
    <property type="entry name" value="Nucleotide-diphospho-sugar transferases"/>
    <property type="match status" value="1"/>
</dbReference>
<dbReference type="AlphaFoldDB" id="A0A9X1TSW1"/>
<dbReference type="PANTHER" id="PTHR22916:SF3">
    <property type="entry name" value="UDP-GLCNAC:BETAGAL BETA-1,3-N-ACETYLGLUCOSAMINYLTRANSFERASE-LIKE PROTEIN 1"/>
    <property type="match status" value="1"/>
</dbReference>
<dbReference type="InterPro" id="IPR029044">
    <property type="entry name" value="Nucleotide-diphossugar_trans"/>
</dbReference>
<accession>A0A9X1TSW1</accession>
<evidence type="ECO:0000259" key="1">
    <source>
        <dbReference type="Pfam" id="PF00535"/>
    </source>
</evidence>
<gene>
    <name evidence="2" type="ORF">L0661_05370</name>
</gene>
<keyword evidence="2" id="KW-0808">Transferase</keyword>
<dbReference type="PANTHER" id="PTHR22916">
    <property type="entry name" value="GLYCOSYLTRANSFERASE"/>
    <property type="match status" value="1"/>
</dbReference>
<dbReference type="Gene3D" id="3.90.550.10">
    <property type="entry name" value="Spore Coat Polysaccharide Biosynthesis Protein SpsA, Chain A"/>
    <property type="match status" value="1"/>
</dbReference>
<dbReference type="InterPro" id="IPR001173">
    <property type="entry name" value="Glyco_trans_2-like"/>
</dbReference>
<protein>
    <submittedName>
        <fullName evidence="2">Glycosyltransferase</fullName>
        <ecNumber evidence="2">2.4.-.-</ecNumber>
    </submittedName>
</protein>
<comment type="caution">
    <text evidence="2">The sequence shown here is derived from an EMBL/GenBank/DDBJ whole genome shotgun (WGS) entry which is preliminary data.</text>
</comment>